<evidence type="ECO:0000313" key="1">
    <source>
        <dbReference type="EMBL" id="CAF4331159.1"/>
    </source>
</evidence>
<gene>
    <name evidence="1" type="ORF">JBS370_LOCUS41322</name>
</gene>
<dbReference type="Proteomes" id="UP000663836">
    <property type="component" value="Unassembled WGS sequence"/>
</dbReference>
<reference evidence="1" key="1">
    <citation type="submission" date="2021-02" db="EMBL/GenBank/DDBJ databases">
        <authorList>
            <person name="Nowell W R."/>
        </authorList>
    </citation>
    <scope>NUCLEOTIDE SEQUENCE</scope>
</reference>
<comment type="caution">
    <text evidence="1">The sequence shown here is derived from an EMBL/GenBank/DDBJ whole genome shotgun (WGS) entry which is preliminary data.</text>
</comment>
<feature type="non-terminal residue" evidence="1">
    <location>
        <position position="105"/>
    </location>
</feature>
<dbReference type="EMBL" id="CAJOBD010044515">
    <property type="protein sequence ID" value="CAF4331159.1"/>
    <property type="molecule type" value="Genomic_DNA"/>
</dbReference>
<organism evidence="1 2">
    <name type="scientific">Rotaria sordida</name>
    <dbReference type="NCBI Taxonomy" id="392033"/>
    <lineage>
        <taxon>Eukaryota</taxon>
        <taxon>Metazoa</taxon>
        <taxon>Spiralia</taxon>
        <taxon>Gnathifera</taxon>
        <taxon>Rotifera</taxon>
        <taxon>Eurotatoria</taxon>
        <taxon>Bdelloidea</taxon>
        <taxon>Philodinida</taxon>
        <taxon>Philodinidae</taxon>
        <taxon>Rotaria</taxon>
    </lineage>
</organism>
<name>A0A820JTM5_9BILA</name>
<proteinExistence type="predicted"/>
<dbReference type="AlphaFoldDB" id="A0A820JTM5"/>
<protein>
    <submittedName>
        <fullName evidence="1">Uncharacterized protein</fullName>
    </submittedName>
</protein>
<accession>A0A820JTM5</accession>
<evidence type="ECO:0000313" key="2">
    <source>
        <dbReference type="Proteomes" id="UP000663836"/>
    </source>
</evidence>
<sequence length="105" mass="12606">MNTLNYDSTCYFEVESELKQLFNDLSDTTDNLLITTPISYLQSKIKQNQMDLPRRNKTKFVIDEVQRYENLLKKIDQISDHTQFFIDLLTKRTYIEVLITEKYLE</sequence>